<reference evidence="2" key="1">
    <citation type="journal article" date="2014" name="Proc. Natl. Acad. Sci. U.S.A.">
        <title>Extensive sampling of basidiomycete genomes demonstrates inadequacy of the white-rot/brown-rot paradigm for wood decay fungi.</title>
        <authorList>
            <person name="Riley R."/>
            <person name="Salamov A.A."/>
            <person name="Brown D.W."/>
            <person name="Nagy L.G."/>
            <person name="Floudas D."/>
            <person name="Held B.W."/>
            <person name="Levasseur A."/>
            <person name="Lombard V."/>
            <person name="Morin E."/>
            <person name="Otillar R."/>
            <person name="Lindquist E.A."/>
            <person name="Sun H."/>
            <person name="LaButti K.M."/>
            <person name="Schmutz J."/>
            <person name="Jabbour D."/>
            <person name="Luo H."/>
            <person name="Baker S.E."/>
            <person name="Pisabarro A.G."/>
            <person name="Walton J.D."/>
            <person name="Blanchette R.A."/>
            <person name="Henrissat B."/>
            <person name="Martin F."/>
            <person name="Cullen D."/>
            <person name="Hibbett D.S."/>
            <person name="Grigoriev I.V."/>
        </authorList>
    </citation>
    <scope>NUCLEOTIDE SEQUENCE [LARGE SCALE GENOMIC DNA]</scope>
    <source>
        <strain evidence="2">FD-172 SS1</strain>
    </source>
</reference>
<protein>
    <submittedName>
        <fullName evidence="1">Uncharacterized protein</fullName>
    </submittedName>
</protein>
<name>A0A067M8M9_BOTB1</name>
<dbReference type="InParanoid" id="A0A067M8M9"/>
<dbReference type="HOGENOM" id="CLU_1488778_0_0_1"/>
<accession>A0A067M8M9</accession>
<dbReference type="AlphaFoldDB" id="A0A067M8M9"/>
<dbReference type="Proteomes" id="UP000027195">
    <property type="component" value="Unassembled WGS sequence"/>
</dbReference>
<proteinExistence type="predicted"/>
<dbReference type="STRING" id="930990.A0A067M8M9"/>
<sequence length="181" mass="19655">MATDKATFKLQGRVALQTHGTAVVDRFNNSAQALAIKACITSVSWSRNSNVILTPQEGISLTTLHMGACPVLNIIFGVPFRALFPGEIFSATVQDITLCYGTQGDRYTVDKLISQIVDAPANRVNHTTLADNHRFTQSSERLAGDPNQLTIGLIVHFVTKEARNNFVSGINGSHKIIMNGM</sequence>
<dbReference type="EMBL" id="KL198093">
    <property type="protein sequence ID" value="KDQ08217.1"/>
    <property type="molecule type" value="Genomic_DNA"/>
</dbReference>
<organism evidence="1 2">
    <name type="scientific">Botryobasidium botryosum (strain FD-172 SS1)</name>
    <dbReference type="NCBI Taxonomy" id="930990"/>
    <lineage>
        <taxon>Eukaryota</taxon>
        <taxon>Fungi</taxon>
        <taxon>Dikarya</taxon>
        <taxon>Basidiomycota</taxon>
        <taxon>Agaricomycotina</taxon>
        <taxon>Agaricomycetes</taxon>
        <taxon>Cantharellales</taxon>
        <taxon>Botryobasidiaceae</taxon>
        <taxon>Botryobasidium</taxon>
    </lineage>
</organism>
<evidence type="ECO:0000313" key="2">
    <source>
        <dbReference type="Proteomes" id="UP000027195"/>
    </source>
</evidence>
<gene>
    <name evidence="1" type="ORF">BOTBODRAFT_179989</name>
</gene>
<evidence type="ECO:0000313" key="1">
    <source>
        <dbReference type="EMBL" id="KDQ08217.1"/>
    </source>
</evidence>
<keyword evidence="2" id="KW-1185">Reference proteome</keyword>